<evidence type="ECO:0000313" key="2">
    <source>
        <dbReference type="Proteomes" id="UP000589495"/>
    </source>
</evidence>
<dbReference type="AlphaFoldDB" id="A0A7K5LU52"/>
<keyword evidence="1" id="KW-0436">Ligase</keyword>
<dbReference type="GO" id="GO:0016887">
    <property type="term" value="F:ATP hydrolysis activity"/>
    <property type="evidence" value="ECO:0007669"/>
    <property type="project" value="InterPro"/>
</dbReference>
<comment type="caution">
    <text evidence="1">The sequence shown here is derived from an EMBL/GenBank/DDBJ whole genome shotgun (WGS) entry which is preliminary data.</text>
</comment>
<name>A0A7K5LU52_VIRAL</name>
<dbReference type="GO" id="GO:0004842">
    <property type="term" value="F:ubiquitin-protein transferase activity"/>
    <property type="evidence" value="ECO:0007669"/>
    <property type="project" value="InterPro"/>
</dbReference>
<proteinExistence type="predicted"/>
<sequence length="79" mass="9318">YQYLSRYKQNENLDKFTFLPGTIKGTEKECLACLMEFCGRRDPSWTELSNFTHFLDFQLRNCEKSVFCSSVVGQEFHGF</sequence>
<evidence type="ECO:0000313" key="1">
    <source>
        <dbReference type="EMBL" id="NWT21703.1"/>
    </source>
</evidence>
<dbReference type="GO" id="GO:0016874">
    <property type="term" value="F:ligase activity"/>
    <property type="evidence" value="ECO:0007669"/>
    <property type="project" value="UniProtKB-KW"/>
</dbReference>
<organism evidence="1 2">
    <name type="scientific">Vireo altiloquus</name>
    <name type="common">Black-whiskered vireo</name>
    <name type="synonym">Muscicapa altiloqua</name>
    <dbReference type="NCBI Taxonomy" id="34956"/>
    <lineage>
        <taxon>Eukaryota</taxon>
        <taxon>Metazoa</taxon>
        <taxon>Chordata</taxon>
        <taxon>Craniata</taxon>
        <taxon>Vertebrata</taxon>
        <taxon>Euteleostomi</taxon>
        <taxon>Archelosauria</taxon>
        <taxon>Archosauria</taxon>
        <taxon>Dinosauria</taxon>
        <taxon>Saurischia</taxon>
        <taxon>Theropoda</taxon>
        <taxon>Coelurosauria</taxon>
        <taxon>Aves</taxon>
        <taxon>Neognathae</taxon>
        <taxon>Neoaves</taxon>
        <taxon>Telluraves</taxon>
        <taxon>Australaves</taxon>
        <taxon>Passeriformes</taxon>
        <taxon>Corvoidea</taxon>
        <taxon>Vireonidae</taxon>
        <taxon>Vireoninae</taxon>
        <taxon>Vireo</taxon>
    </lineage>
</organism>
<dbReference type="InterPro" id="IPR031248">
    <property type="entry name" value="RNF213"/>
</dbReference>
<feature type="non-terminal residue" evidence="1">
    <location>
        <position position="1"/>
    </location>
</feature>
<dbReference type="PANTHER" id="PTHR22605">
    <property type="entry name" value="RZ-TYPE DOMAIN-CONTAINING PROTEIN"/>
    <property type="match status" value="1"/>
</dbReference>
<keyword evidence="2" id="KW-1185">Reference proteome</keyword>
<feature type="non-terminal residue" evidence="1">
    <location>
        <position position="79"/>
    </location>
</feature>
<dbReference type="PANTHER" id="PTHR22605:SF16">
    <property type="entry name" value="E3 UBIQUITIN-PROTEIN LIGASE RNF213"/>
    <property type="match status" value="1"/>
</dbReference>
<dbReference type="EMBL" id="VZRF01028457">
    <property type="protein sequence ID" value="NWT21703.1"/>
    <property type="molecule type" value="Genomic_DNA"/>
</dbReference>
<dbReference type="Proteomes" id="UP000589495">
    <property type="component" value="Unassembled WGS sequence"/>
</dbReference>
<gene>
    <name evidence="1" type="primary">Rnf213_4</name>
    <name evidence="1" type="ORF">VIRALT_R15544</name>
</gene>
<protein>
    <submittedName>
        <fullName evidence="1">RN213 ligase</fullName>
    </submittedName>
</protein>
<accession>A0A7K5LU52</accession>
<reference evidence="1 2" key="1">
    <citation type="submission" date="2019-09" db="EMBL/GenBank/DDBJ databases">
        <title>Bird 10,000 Genomes (B10K) Project - Family phase.</title>
        <authorList>
            <person name="Zhang G."/>
        </authorList>
    </citation>
    <scope>NUCLEOTIDE SEQUENCE [LARGE SCALE GENOMIC DNA]</scope>
    <source>
        <strain evidence="1">B10K-DU-001-22</strain>
        <tissue evidence="1">Muscle</tissue>
    </source>
</reference>